<sequence length="82" mass="9630">MSYAKYERGHKASTEFNLENVVDRAHKWLGFQRLMRTPLLRNTKILSFNGLGSIVHFNQIRKYRISHGDCVLPKNRGIRDQT</sequence>
<gene>
    <name evidence="1" type="ORF">T4D_14449</name>
</gene>
<dbReference type="Proteomes" id="UP000054995">
    <property type="component" value="Unassembled WGS sequence"/>
</dbReference>
<dbReference type="EMBL" id="JYDT01000095">
    <property type="protein sequence ID" value="KRY85212.1"/>
    <property type="molecule type" value="Genomic_DNA"/>
</dbReference>
<evidence type="ECO:0000313" key="2">
    <source>
        <dbReference type="Proteomes" id="UP000054995"/>
    </source>
</evidence>
<name>A0A0V1FGW5_TRIPS</name>
<protein>
    <submittedName>
        <fullName evidence="1">Uncharacterized protein</fullName>
    </submittedName>
</protein>
<accession>A0A0V1FGW5</accession>
<organism evidence="1 2">
    <name type="scientific">Trichinella pseudospiralis</name>
    <name type="common">Parasitic roundworm</name>
    <dbReference type="NCBI Taxonomy" id="6337"/>
    <lineage>
        <taxon>Eukaryota</taxon>
        <taxon>Metazoa</taxon>
        <taxon>Ecdysozoa</taxon>
        <taxon>Nematoda</taxon>
        <taxon>Enoplea</taxon>
        <taxon>Dorylaimia</taxon>
        <taxon>Trichinellida</taxon>
        <taxon>Trichinellidae</taxon>
        <taxon>Trichinella</taxon>
    </lineage>
</organism>
<comment type="caution">
    <text evidence="1">The sequence shown here is derived from an EMBL/GenBank/DDBJ whole genome shotgun (WGS) entry which is preliminary data.</text>
</comment>
<keyword evidence="2" id="KW-1185">Reference proteome</keyword>
<dbReference type="OrthoDB" id="10457940at2759"/>
<dbReference type="AlphaFoldDB" id="A0A0V1FGW5"/>
<reference evidence="1 2" key="1">
    <citation type="submission" date="2015-01" db="EMBL/GenBank/DDBJ databases">
        <title>Evolution of Trichinella species and genotypes.</title>
        <authorList>
            <person name="Korhonen P.K."/>
            <person name="Edoardo P."/>
            <person name="Giuseppe L.R."/>
            <person name="Gasser R.B."/>
        </authorList>
    </citation>
    <scope>NUCLEOTIDE SEQUENCE [LARGE SCALE GENOMIC DNA]</scope>
    <source>
        <strain evidence="1">ISS470</strain>
    </source>
</reference>
<evidence type="ECO:0000313" key="1">
    <source>
        <dbReference type="EMBL" id="KRY85212.1"/>
    </source>
</evidence>
<proteinExistence type="predicted"/>